<dbReference type="PANTHER" id="PTHR33734:SF22">
    <property type="entry name" value="MEMBRANE-BOUND LYTIC MUREIN TRANSGLYCOSYLASE D"/>
    <property type="match status" value="1"/>
</dbReference>
<proteinExistence type="predicted"/>
<dbReference type="Pfam" id="PF01476">
    <property type="entry name" value="LysM"/>
    <property type="match status" value="2"/>
</dbReference>
<organism evidence="3 4">
    <name type="scientific">Oleiharenicola lentus</name>
    <dbReference type="NCBI Taxonomy" id="2508720"/>
    <lineage>
        <taxon>Bacteria</taxon>
        <taxon>Pseudomonadati</taxon>
        <taxon>Verrucomicrobiota</taxon>
        <taxon>Opitutia</taxon>
        <taxon>Opitutales</taxon>
        <taxon>Opitutaceae</taxon>
        <taxon>Oleiharenicola</taxon>
    </lineage>
</organism>
<feature type="region of interest" description="Disordered" evidence="1">
    <location>
        <begin position="33"/>
        <end position="58"/>
    </location>
</feature>
<comment type="caution">
    <text evidence="3">The sequence shown here is derived from an EMBL/GenBank/DDBJ whole genome shotgun (WGS) entry which is preliminary data.</text>
</comment>
<protein>
    <submittedName>
        <fullName evidence="3">LysM peptidoglycan-binding domain-containing protein</fullName>
    </submittedName>
</protein>
<dbReference type="SMART" id="SM00257">
    <property type="entry name" value="LysM"/>
    <property type="match status" value="2"/>
</dbReference>
<dbReference type="InterPro" id="IPR018392">
    <property type="entry name" value="LysM"/>
</dbReference>
<dbReference type="PANTHER" id="PTHR33734">
    <property type="entry name" value="LYSM DOMAIN-CONTAINING GPI-ANCHORED PROTEIN 2"/>
    <property type="match status" value="1"/>
</dbReference>
<dbReference type="CDD" id="cd00118">
    <property type="entry name" value="LysM"/>
    <property type="match status" value="2"/>
</dbReference>
<dbReference type="PROSITE" id="PS51782">
    <property type="entry name" value="LYSM"/>
    <property type="match status" value="2"/>
</dbReference>
<feature type="compositionally biased region" description="Low complexity" evidence="1">
    <location>
        <begin position="236"/>
        <end position="267"/>
    </location>
</feature>
<feature type="region of interest" description="Disordered" evidence="1">
    <location>
        <begin position="236"/>
        <end position="302"/>
    </location>
</feature>
<dbReference type="OrthoDB" id="9815002at2"/>
<dbReference type="Proteomes" id="UP000290218">
    <property type="component" value="Unassembled WGS sequence"/>
</dbReference>
<name>A0A4Q1CD26_9BACT</name>
<dbReference type="EMBL" id="SDHX01000001">
    <property type="protein sequence ID" value="RXK56832.1"/>
    <property type="molecule type" value="Genomic_DNA"/>
</dbReference>
<gene>
    <name evidence="3" type="ORF">ESB00_13475</name>
</gene>
<dbReference type="GO" id="GO:0008932">
    <property type="term" value="F:lytic endotransglycosylase activity"/>
    <property type="evidence" value="ECO:0007669"/>
    <property type="project" value="TreeGrafter"/>
</dbReference>
<evidence type="ECO:0000256" key="1">
    <source>
        <dbReference type="SAM" id="MobiDB-lite"/>
    </source>
</evidence>
<dbReference type="RefSeq" id="WP_129048197.1">
    <property type="nucleotide sequence ID" value="NZ_SDHX01000001.1"/>
</dbReference>
<evidence type="ECO:0000259" key="2">
    <source>
        <dbReference type="PROSITE" id="PS51782"/>
    </source>
</evidence>
<dbReference type="Gene3D" id="3.10.350.10">
    <property type="entry name" value="LysM domain"/>
    <property type="match status" value="2"/>
</dbReference>
<dbReference type="AlphaFoldDB" id="A0A4Q1CD26"/>
<dbReference type="SUPFAM" id="SSF54106">
    <property type="entry name" value="LysM domain"/>
    <property type="match status" value="2"/>
</dbReference>
<keyword evidence="4" id="KW-1185">Reference proteome</keyword>
<feature type="domain" description="LysM" evidence="2">
    <location>
        <begin position="105"/>
        <end position="149"/>
    </location>
</feature>
<feature type="compositionally biased region" description="Polar residues" evidence="1">
    <location>
        <begin position="43"/>
        <end position="54"/>
    </location>
</feature>
<sequence length="302" mass="30507">MNILKIFGAVVAVHLLAFIFIFASPGCSTGPRNMPTPDATMPAGSTTPPVSYNSAAPEPVDLGTAPAVSYTPASPLGHATPTRPGSAAAVAVTPPKPVENVAPVSTYTVERGDSLWSISKKHGLTVAELAKANSLPTGTALKPGRKLIIPGKPGAAKEPMAASAMSLPAEKTPMTTRPTNGEKVTHTVAAGESLGVIARKYGVRVADIVEANPITDPAMVRAGQVLVIPGFKGVTAKPAASAPKPAAPTTSAETPAVSTAPAPAAPKFELTPPPPGQDLDAGLKGAETEVPTIKVEDAPKPN</sequence>
<feature type="domain" description="LysM" evidence="2">
    <location>
        <begin position="184"/>
        <end position="228"/>
    </location>
</feature>
<accession>A0A4Q1CD26</accession>
<evidence type="ECO:0000313" key="3">
    <source>
        <dbReference type="EMBL" id="RXK56832.1"/>
    </source>
</evidence>
<dbReference type="InterPro" id="IPR036779">
    <property type="entry name" value="LysM_dom_sf"/>
</dbReference>
<evidence type="ECO:0000313" key="4">
    <source>
        <dbReference type="Proteomes" id="UP000290218"/>
    </source>
</evidence>
<reference evidence="3 4" key="1">
    <citation type="submission" date="2019-01" db="EMBL/GenBank/DDBJ databases">
        <title>Lacunisphaera sp. strain TWA-58.</title>
        <authorList>
            <person name="Chen W.-M."/>
        </authorList>
    </citation>
    <scope>NUCLEOTIDE SEQUENCE [LARGE SCALE GENOMIC DNA]</scope>
    <source>
        <strain evidence="3 4">TWA-58</strain>
    </source>
</reference>